<reference evidence="3" key="3">
    <citation type="submission" date="2015-02" db="UniProtKB">
        <authorList>
            <consortium name="EnsemblProtists"/>
        </authorList>
    </citation>
    <scope>IDENTIFICATION</scope>
    <source>
        <strain evidence="3">DAOM BR144</strain>
    </source>
</reference>
<dbReference type="Pfam" id="PF00899">
    <property type="entry name" value="ThiF"/>
    <property type="match status" value="1"/>
</dbReference>
<dbReference type="STRING" id="431595.K3WUA2"/>
<evidence type="ECO:0000313" key="4">
    <source>
        <dbReference type="Proteomes" id="UP000019132"/>
    </source>
</evidence>
<dbReference type="GO" id="GO:0016779">
    <property type="term" value="F:nucleotidyltransferase activity"/>
    <property type="evidence" value="ECO:0007669"/>
    <property type="project" value="TreeGrafter"/>
</dbReference>
<dbReference type="EMBL" id="GL376613">
    <property type="status" value="NOT_ANNOTATED_CDS"/>
    <property type="molecule type" value="Genomic_DNA"/>
</dbReference>
<reference evidence="4" key="2">
    <citation type="submission" date="2010-04" db="EMBL/GenBank/DDBJ databases">
        <authorList>
            <person name="Buell R."/>
            <person name="Hamilton J."/>
            <person name="Hostetler J."/>
        </authorList>
    </citation>
    <scope>NUCLEOTIDE SEQUENCE [LARGE SCALE GENOMIC DNA]</scope>
    <source>
        <strain evidence="4">DAOM:BR144</strain>
    </source>
</reference>
<dbReference type="eggNOG" id="KOG2336">
    <property type="taxonomic scope" value="Eukaryota"/>
</dbReference>
<feature type="region of interest" description="Disordered" evidence="1">
    <location>
        <begin position="138"/>
        <end position="196"/>
    </location>
</feature>
<organism evidence="3 4">
    <name type="scientific">Globisporangium ultimum (strain ATCC 200006 / CBS 805.95 / DAOM BR144)</name>
    <name type="common">Pythium ultimum</name>
    <dbReference type="NCBI Taxonomy" id="431595"/>
    <lineage>
        <taxon>Eukaryota</taxon>
        <taxon>Sar</taxon>
        <taxon>Stramenopiles</taxon>
        <taxon>Oomycota</taxon>
        <taxon>Peronosporomycetes</taxon>
        <taxon>Pythiales</taxon>
        <taxon>Pythiaceae</taxon>
        <taxon>Globisporangium</taxon>
    </lineage>
</organism>
<dbReference type="Gene3D" id="3.40.50.720">
    <property type="entry name" value="NAD(P)-binding Rossmann-like Domain"/>
    <property type="match status" value="1"/>
</dbReference>
<dbReference type="SUPFAM" id="SSF69572">
    <property type="entry name" value="Activating enzymes of the ubiquitin-like proteins"/>
    <property type="match status" value="1"/>
</dbReference>
<dbReference type="EnsemblProtists" id="PYU1_T008549">
    <property type="protein sequence ID" value="PYU1_T008549"/>
    <property type="gene ID" value="PYU1_G008533"/>
</dbReference>
<proteinExistence type="predicted"/>
<dbReference type="GO" id="GO:0004792">
    <property type="term" value="F:thiosulfate-cyanide sulfurtransferase activity"/>
    <property type="evidence" value="ECO:0007669"/>
    <property type="project" value="TreeGrafter"/>
</dbReference>
<dbReference type="InterPro" id="IPR045886">
    <property type="entry name" value="ThiF/MoeB/HesA"/>
</dbReference>
<protein>
    <recommendedName>
        <fullName evidence="2">THIF-type NAD/FAD binding fold domain-containing protein</fullName>
    </recommendedName>
</protein>
<evidence type="ECO:0000256" key="1">
    <source>
        <dbReference type="SAM" id="MobiDB-lite"/>
    </source>
</evidence>
<dbReference type="GO" id="GO:0008641">
    <property type="term" value="F:ubiquitin-like modifier activating enzyme activity"/>
    <property type="evidence" value="ECO:0007669"/>
    <property type="project" value="InterPro"/>
</dbReference>
<evidence type="ECO:0000259" key="2">
    <source>
        <dbReference type="Pfam" id="PF00899"/>
    </source>
</evidence>
<reference evidence="4" key="1">
    <citation type="journal article" date="2010" name="Genome Biol.">
        <title>Genome sequence of the necrotrophic plant pathogen Pythium ultimum reveals original pathogenicity mechanisms and effector repertoire.</title>
        <authorList>
            <person name="Levesque C.A."/>
            <person name="Brouwer H."/>
            <person name="Cano L."/>
            <person name="Hamilton J.P."/>
            <person name="Holt C."/>
            <person name="Huitema E."/>
            <person name="Raffaele S."/>
            <person name="Robideau G.P."/>
            <person name="Thines M."/>
            <person name="Win J."/>
            <person name="Zerillo M.M."/>
            <person name="Beakes G.W."/>
            <person name="Boore J.L."/>
            <person name="Busam D."/>
            <person name="Dumas B."/>
            <person name="Ferriera S."/>
            <person name="Fuerstenberg S.I."/>
            <person name="Gachon C.M."/>
            <person name="Gaulin E."/>
            <person name="Govers F."/>
            <person name="Grenville-Briggs L."/>
            <person name="Horner N."/>
            <person name="Hostetler J."/>
            <person name="Jiang R.H."/>
            <person name="Johnson J."/>
            <person name="Krajaejun T."/>
            <person name="Lin H."/>
            <person name="Meijer H.J."/>
            <person name="Moore B."/>
            <person name="Morris P."/>
            <person name="Phuntmart V."/>
            <person name="Puiu D."/>
            <person name="Shetty J."/>
            <person name="Stajich J.E."/>
            <person name="Tripathy S."/>
            <person name="Wawra S."/>
            <person name="van West P."/>
            <person name="Whitty B.R."/>
            <person name="Coutinho P.M."/>
            <person name="Henrissat B."/>
            <person name="Martin F."/>
            <person name="Thomas P.D."/>
            <person name="Tyler B.M."/>
            <person name="De Vries R.P."/>
            <person name="Kamoun S."/>
            <person name="Yandell M."/>
            <person name="Tisserat N."/>
            <person name="Buell C.R."/>
        </authorList>
    </citation>
    <scope>NUCLEOTIDE SEQUENCE</scope>
    <source>
        <strain evidence="4">DAOM:BR144</strain>
    </source>
</reference>
<dbReference type="HOGENOM" id="CLU_770472_0_0_1"/>
<dbReference type="VEuPathDB" id="FungiDB:PYU1_G008533"/>
<dbReference type="PANTHER" id="PTHR10953">
    <property type="entry name" value="UBIQUITIN-ACTIVATING ENZYME E1"/>
    <property type="match status" value="1"/>
</dbReference>
<feature type="compositionally biased region" description="Acidic residues" evidence="1">
    <location>
        <begin position="159"/>
        <end position="180"/>
    </location>
</feature>
<keyword evidence="4" id="KW-1185">Reference proteome</keyword>
<dbReference type="AlphaFoldDB" id="K3WUA2"/>
<dbReference type="OMA" id="NVNEICL"/>
<feature type="compositionally biased region" description="Basic and acidic residues" evidence="1">
    <location>
        <begin position="138"/>
        <end position="158"/>
    </location>
</feature>
<evidence type="ECO:0000313" key="3">
    <source>
        <dbReference type="EnsemblProtists" id="PYU1_T008549"/>
    </source>
</evidence>
<dbReference type="InterPro" id="IPR035985">
    <property type="entry name" value="Ubiquitin-activating_enz"/>
</dbReference>
<dbReference type="Proteomes" id="UP000019132">
    <property type="component" value="Unassembled WGS sequence"/>
</dbReference>
<dbReference type="GO" id="GO:0005737">
    <property type="term" value="C:cytoplasm"/>
    <property type="evidence" value="ECO:0007669"/>
    <property type="project" value="TreeGrafter"/>
</dbReference>
<name>K3WUA2_GLOUD</name>
<feature type="domain" description="THIF-type NAD/FAD binding fold" evidence="2">
    <location>
        <begin position="38"/>
        <end position="122"/>
    </location>
</feature>
<sequence>MDAPVRPHKHEFTAATEPSANPYSHIVANNDRGVLHSIERLQEHGVAVIGLNGIGSLTAEAFTRYGVKSLVVIDNTEITLSDLSLMQFQAQDVSKRKDEAMASMLRKLNPDITVRAAAISLQQPHDVLHTLRAIYRRTQDEKNGRSGNEDDSDGKAEDSGESDESEASETDGEAPNDEGEGGGVETQEEPAAPLSSTAAAPLPAINHRNRCLSVVFLCVQHAELANALNEFCCEFGIVFVYVFVGRNGITGELLSVIPGRSSCLQCLNKRKIFKANGTTNDLSDNIEGTSRTRDGAAGAYQPPHQPRHLGPCLPSTECILAGLAMQNALMELLSFGSFCSRVEYDGILDELDRSGFLPPVHLCPNPHCRQQQQRTYASSKS</sequence>
<dbReference type="InterPro" id="IPR000594">
    <property type="entry name" value="ThiF_NAD_FAD-bd"/>
</dbReference>
<dbReference type="PANTHER" id="PTHR10953:SF102">
    <property type="entry name" value="ADENYLYLTRANSFERASE AND SULFURTRANSFERASE MOCS3"/>
    <property type="match status" value="1"/>
</dbReference>
<accession>K3WUA2</accession>
<dbReference type="InParanoid" id="K3WUA2"/>